<dbReference type="HOGENOM" id="CLU_053057_2_1_14"/>
<dbReference type="GO" id="GO:0005524">
    <property type="term" value="F:ATP binding"/>
    <property type="evidence" value="ECO:0007669"/>
    <property type="project" value="UniProtKB-KW"/>
</dbReference>
<dbReference type="eggNOG" id="COG1947">
    <property type="taxonomic scope" value="Bacteria"/>
</dbReference>
<dbReference type="SUPFAM" id="SSF54211">
    <property type="entry name" value="Ribosomal protein S5 domain 2-like"/>
    <property type="match status" value="1"/>
</dbReference>
<keyword evidence="1" id="KW-0808">Transferase</keyword>
<dbReference type="PANTHER" id="PTHR43527">
    <property type="entry name" value="4-DIPHOSPHOCYTIDYL-2-C-METHYL-D-ERYTHRITOL KINASE, CHLOROPLASTIC"/>
    <property type="match status" value="1"/>
</dbReference>
<evidence type="ECO:0000313" key="6">
    <source>
        <dbReference type="EMBL" id="AHB36831.1"/>
    </source>
</evidence>
<dbReference type="PANTHER" id="PTHR43527:SF2">
    <property type="entry name" value="4-DIPHOSPHOCYTIDYL-2-C-METHYL-D-ERYTHRITOL KINASE, CHLOROPLASTIC"/>
    <property type="match status" value="1"/>
</dbReference>
<dbReference type="Gene3D" id="3.30.230.10">
    <property type="match status" value="1"/>
</dbReference>
<name>V5RL25_SPIAP</name>
<evidence type="ECO:0000256" key="4">
    <source>
        <dbReference type="ARBA" id="ARBA00022840"/>
    </source>
</evidence>
<proteinExistence type="predicted"/>
<dbReference type="PATRIC" id="fig|1276258.3.peg.1009"/>
<dbReference type="Proteomes" id="UP000018550">
    <property type="component" value="Chromosome"/>
</dbReference>
<evidence type="ECO:0000256" key="1">
    <source>
        <dbReference type="ARBA" id="ARBA00022679"/>
    </source>
</evidence>
<evidence type="ECO:0000256" key="2">
    <source>
        <dbReference type="ARBA" id="ARBA00022741"/>
    </source>
</evidence>
<keyword evidence="3 6" id="KW-0418">Kinase</keyword>
<feature type="domain" description="GHMP kinase N-terminal" evidence="5">
    <location>
        <begin position="64"/>
        <end position="110"/>
    </location>
</feature>
<dbReference type="InterPro" id="IPR006204">
    <property type="entry name" value="GHMP_kinase_N_dom"/>
</dbReference>
<reference evidence="6 7" key="1">
    <citation type="journal article" date="2014" name="Genome Announc.">
        <title>Complete Genome Sequence of Spiroplasma apis B31T (ATCC 33834), a Bacterium Associated with May Disease of Honeybees (Apis mellifera).</title>
        <authorList>
            <person name="Ku C."/>
            <person name="Lo W.S."/>
            <person name="Chen L.L."/>
            <person name="Kuo C.H."/>
        </authorList>
    </citation>
    <scope>NUCLEOTIDE SEQUENCE [LARGE SCALE GENOMIC DNA]</scope>
    <source>
        <strain evidence="6">B31</strain>
    </source>
</reference>
<protein>
    <submittedName>
        <fullName evidence="6">4-diphosphocytidyl-2-C-methyl-D-erythritol kinase</fullName>
    </submittedName>
</protein>
<dbReference type="GO" id="GO:0050515">
    <property type="term" value="F:4-(cytidine 5'-diphospho)-2-C-methyl-D-erythritol kinase activity"/>
    <property type="evidence" value="ECO:0007669"/>
    <property type="project" value="TreeGrafter"/>
</dbReference>
<dbReference type="STRING" id="1276258.SAPIS_v1c09860"/>
<dbReference type="InterPro" id="IPR014721">
    <property type="entry name" value="Ribsml_uS5_D2-typ_fold_subgr"/>
</dbReference>
<gene>
    <name evidence="6" type="primary">ispE</name>
    <name evidence="6" type="ORF">SAPIS_v1c09860</name>
</gene>
<dbReference type="KEGG" id="sapi:SAPIS_v1c09860"/>
<evidence type="ECO:0000313" key="7">
    <source>
        <dbReference type="Proteomes" id="UP000018550"/>
    </source>
</evidence>
<dbReference type="InterPro" id="IPR036554">
    <property type="entry name" value="GHMP_kinase_C_sf"/>
</dbReference>
<keyword evidence="7" id="KW-1185">Reference proteome</keyword>
<accession>V5RL25</accession>
<dbReference type="SUPFAM" id="SSF55060">
    <property type="entry name" value="GHMP Kinase, C-terminal domain"/>
    <property type="match status" value="1"/>
</dbReference>
<evidence type="ECO:0000256" key="3">
    <source>
        <dbReference type="ARBA" id="ARBA00022777"/>
    </source>
</evidence>
<evidence type="ECO:0000259" key="5">
    <source>
        <dbReference type="Pfam" id="PF00288"/>
    </source>
</evidence>
<organism evidence="6 7">
    <name type="scientific">Spiroplasma apis B31</name>
    <dbReference type="NCBI Taxonomy" id="1276258"/>
    <lineage>
        <taxon>Bacteria</taxon>
        <taxon>Bacillati</taxon>
        <taxon>Mycoplasmatota</taxon>
        <taxon>Mollicutes</taxon>
        <taxon>Entomoplasmatales</taxon>
        <taxon>Spiroplasmataceae</taxon>
        <taxon>Spiroplasma</taxon>
    </lineage>
</organism>
<dbReference type="AlphaFoldDB" id="V5RL25"/>
<sequence length="224" mass="25605">MVIKSYAKVNLDLKVSRLYPKKGLHKINSVFQIVEDLWDEITIKENNLNKDIILCNLKELELNNSVYKVMDILRINNVIDKHYTISINKNIPMGGGLGGGSSNAVAVTKHFTNNKKVYKKIAEVVGTDCYFFFSSFKTARVKAFGNKVKKVNTQRNITKKDLIFTGINCSTKKVYNEFDRLKCYKLKKYKNQLTPAVYSIYPQLKKYDKIGHLSGSGSTFIKKI</sequence>
<dbReference type="InterPro" id="IPR020568">
    <property type="entry name" value="Ribosomal_Su5_D2-typ_SF"/>
</dbReference>
<keyword evidence="4" id="KW-0067">ATP-binding</keyword>
<dbReference type="Pfam" id="PF00288">
    <property type="entry name" value="GHMP_kinases_N"/>
    <property type="match status" value="1"/>
</dbReference>
<keyword evidence="2" id="KW-0547">Nucleotide-binding</keyword>
<dbReference type="EMBL" id="CP006682">
    <property type="protein sequence ID" value="AHB36831.1"/>
    <property type="molecule type" value="Genomic_DNA"/>
</dbReference>